<protein>
    <submittedName>
        <fullName evidence="1">BrnT family toxin</fullName>
    </submittedName>
</protein>
<comment type="caution">
    <text evidence="1">The sequence shown here is derived from an EMBL/GenBank/DDBJ whole genome shotgun (WGS) entry which is preliminary data.</text>
</comment>
<evidence type="ECO:0000313" key="2">
    <source>
        <dbReference type="Proteomes" id="UP000735592"/>
    </source>
</evidence>
<organism evidence="1 2">
    <name type="scientific">Pseudoduganella danionis</name>
    <dbReference type="NCBI Taxonomy" id="1890295"/>
    <lineage>
        <taxon>Bacteria</taxon>
        <taxon>Pseudomonadati</taxon>
        <taxon>Pseudomonadota</taxon>
        <taxon>Betaproteobacteria</taxon>
        <taxon>Burkholderiales</taxon>
        <taxon>Oxalobacteraceae</taxon>
        <taxon>Telluria group</taxon>
        <taxon>Pseudoduganella</taxon>
    </lineage>
</organism>
<dbReference type="Pfam" id="PF04365">
    <property type="entry name" value="BrnT_toxin"/>
    <property type="match status" value="1"/>
</dbReference>
<accession>A0ABW9SLH5</accession>
<proteinExistence type="predicted"/>
<dbReference type="InterPro" id="IPR007460">
    <property type="entry name" value="BrnT_toxin"/>
</dbReference>
<keyword evidence="2" id="KW-1185">Reference proteome</keyword>
<reference evidence="1 2" key="1">
    <citation type="submission" date="2019-11" db="EMBL/GenBank/DDBJ databases">
        <title>Type strains purchased from KCTC, JCM and DSMZ.</title>
        <authorList>
            <person name="Lu H."/>
        </authorList>
    </citation>
    <scope>NUCLEOTIDE SEQUENCE [LARGE SCALE GENOMIC DNA]</scope>
    <source>
        <strain evidence="1 2">DSM 103461</strain>
    </source>
</reference>
<evidence type="ECO:0000313" key="1">
    <source>
        <dbReference type="EMBL" id="MTW32083.1"/>
    </source>
</evidence>
<dbReference type="RefSeq" id="WP_371866701.1">
    <property type="nucleotide sequence ID" value="NZ_JBHLXK010000001.1"/>
</dbReference>
<dbReference type="EMBL" id="WNKW01000001">
    <property type="protein sequence ID" value="MTW32083.1"/>
    <property type="molecule type" value="Genomic_DNA"/>
</dbReference>
<dbReference type="InterPro" id="IPR038573">
    <property type="entry name" value="BrnT_sf"/>
</dbReference>
<dbReference type="Proteomes" id="UP000735592">
    <property type="component" value="Unassembled WGS sequence"/>
</dbReference>
<dbReference type="Gene3D" id="3.10.450.530">
    <property type="entry name" value="Ribonuclease toxin, BrnT, of type II toxin-antitoxin system"/>
    <property type="match status" value="1"/>
</dbReference>
<gene>
    <name evidence="1" type="ORF">GM655_04485</name>
</gene>
<sequence length="92" mass="10910">MRFLSDPNKARLNLLKHRVSFDEAATVFDDEYAYGWPDSEHPEAEQRMCILGISAHGRILLVCYCCRSFNNIRIYSARKANAREKREYLRRR</sequence>
<name>A0ABW9SLH5_9BURK</name>